<protein>
    <recommendedName>
        <fullName evidence="3">DUF1845 domain-containing protein</fullName>
    </recommendedName>
</protein>
<dbReference type="EMBL" id="CP050314">
    <property type="protein sequence ID" value="QIR16433.1"/>
    <property type="molecule type" value="Genomic_DNA"/>
</dbReference>
<keyword evidence="2" id="KW-1185">Reference proteome</keyword>
<accession>A0A6G9QQQ5</accession>
<proteinExistence type="predicted"/>
<gene>
    <name evidence="1" type="ORF">HBH39_18345</name>
</gene>
<sequence>MAKSPENKSKDVNVRRKTGVVRLSFKSESTFLYMRSNQGSILNNAMYRMAELFKLTSTSYDKVVFNQIKEWFDTEIIEVATKEIESLRNQLTELQNEVDTGLEFINVKNPNMTLDFDVIHKSHGEIFNIVSKIDFLMDDIETLLLTGIDDDDDIEGASRNQMNLILNNISKKIFTVTKPGKRNGGPFNTMYFVQQLKLGVFSLYPEKNIEEQSIEKTDITNAKSTEESLIKEFDKGQSDIVVNQNELAEAV</sequence>
<keyword evidence="1" id="KW-0614">Plasmid</keyword>
<dbReference type="KEGG" id="saes:HBH39_18345"/>
<evidence type="ECO:0008006" key="3">
    <source>
        <dbReference type="Google" id="ProtNLM"/>
    </source>
</evidence>
<evidence type="ECO:0000313" key="2">
    <source>
        <dbReference type="Proteomes" id="UP000502608"/>
    </source>
</evidence>
<dbReference type="RefSeq" id="WP_167680264.1">
    <property type="nucleotide sequence ID" value="NZ_CP050314.1"/>
</dbReference>
<dbReference type="AlphaFoldDB" id="A0A6G9QQQ5"/>
<evidence type="ECO:0000313" key="1">
    <source>
        <dbReference type="EMBL" id="QIR16433.1"/>
    </source>
</evidence>
<name>A0A6G9QQQ5_9GAMM</name>
<geneLocation type="plasmid" evidence="1 2">
    <name>pPN3F2_1</name>
</geneLocation>
<organism evidence="1 2">
    <name type="scientific">Shewanella aestuarii</name>
    <dbReference type="NCBI Taxonomy" id="1028752"/>
    <lineage>
        <taxon>Bacteria</taxon>
        <taxon>Pseudomonadati</taxon>
        <taxon>Pseudomonadota</taxon>
        <taxon>Gammaproteobacteria</taxon>
        <taxon>Alteromonadales</taxon>
        <taxon>Shewanellaceae</taxon>
        <taxon>Shewanella</taxon>
    </lineage>
</organism>
<dbReference type="Proteomes" id="UP000502608">
    <property type="component" value="Plasmid pPN3F2_1"/>
</dbReference>
<reference evidence="1 2" key="1">
    <citation type="submission" date="2020-03" db="EMBL/GenBank/DDBJ databases">
        <title>Complete genome sequence of Shewanella sp.</title>
        <authorList>
            <person name="Kim Y.-S."/>
            <person name="Kim S.-J."/>
            <person name="Jung H.-K."/>
            <person name="Kim K.-H."/>
        </authorList>
    </citation>
    <scope>NUCLEOTIDE SEQUENCE [LARGE SCALE GENOMIC DNA]</scope>
    <source>
        <strain evidence="1 2">PN3F2</strain>
        <plasmid evidence="1 2">pPN3F2_1</plasmid>
    </source>
</reference>